<sequence length="121" mass="13816">MKLFNLMDVPPIMVRYKNKPEINISFALANFGFPANSDVHGHRKINAALIMEKISARSKKKTKHLNELFHSSKNCNYRRDVKMRGTSCLSKAHSKPYYQLPPDGAMPDLAEHQGQASQDFR</sequence>
<accession>A0AAV4RFN8</accession>
<feature type="region of interest" description="Disordered" evidence="1">
    <location>
        <begin position="99"/>
        <end position="121"/>
    </location>
</feature>
<evidence type="ECO:0000313" key="3">
    <source>
        <dbReference type="Proteomes" id="UP001054945"/>
    </source>
</evidence>
<organism evidence="2 3">
    <name type="scientific">Caerostris extrusa</name>
    <name type="common">Bark spider</name>
    <name type="synonym">Caerostris bankana</name>
    <dbReference type="NCBI Taxonomy" id="172846"/>
    <lineage>
        <taxon>Eukaryota</taxon>
        <taxon>Metazoa</taxon>
        <taxon>Ecdysozoa</taxon>
        <taxon>Arthropoda</taxon>
        <taxon>Chelicerata</taxon>
        <taxon>Arachnida</taxon>
        <taxon>Araneae</taxon>
        <taxon>Araneomorphae</taxon>
        <taxon>Entelegynae</taxon>
        <taxon>Araneoidea</taxon>
        <taxon>Araneidae</taxon>
        <taxon>Caerostris</taxon>
    </lineage>
</organism>
<protein>
    <submittedName>
        <fullName evidence="2">Uncharacterized protein</fullName>
    </submittedName>
</protein>
<reference evidence="2 3" key="1">
    <citation type="submission" date="2021-06" db="EMBL/GenBank/DDBJ databases">
        <title>Caerostris extrusa draft genome.</title>
        <authorList>
            <person name="Kono N."/>
            <person name="Arakawa K."/>
        </authorList>
    </citation>
    <scope>NUCLEOTIDE SEQUENCE [LARGE SCALE GENOMIC DNA]</scope>
</reference>
<proteinExistence type="predicted"/>
<dbReference type="AlphaFoldDB" id="A0AAV4RFN8"/>
<evidence type="ECO:0000313" key="2">
    <source>
        <dbReference type="EMBL" id="GIY20788.1"/>
    </source>
</evidence>
<dbReference type="EMBL" id="BPLR01007936">
    <property type="protein sequence ID" value="GIY20788.1"/>
    <property type="molecule type" value="Genomic_DNA"/>
</dbReference>
<keyword evidence="3" id="KW-1185">Reference proteome</keyword>
<evidence type="ECO:0000256" key="1">
    <source>
        <dbReference type="SAM" id="MobiDB-lite"/>
    </source>
</evidence>
<dbReference type="Proteomes" id="UP001054945">
    <property type="component" value="Unassembled WGS sequence"/>
</dbReference>
<name>A0AAV4RFN8_CAEEX</name>
<gene>
    <name evidence="2" type="ORF">CEXT_70891</name>
</gene>
<comment type="caution">
    <text evidence="2">The sequence shown here is derived from an EMBL/GenBank/DDBJ whole genome shotgun (WGS) entry which is preliminary data.</text>
</comment>